<dbReference type="RefSeq" id="WP_185691383.1">
    <property type="nucleotide sequence ID" value="NZ_JACHVA010000032.1"/>
</dbReference>
<evidence type="ECO:0000313" key="2">
    <source>
        <dbReference type="EMBL" id="MBC2600643.1"/>
    </source>
</evidence>
<reference evidence="2 3" key="1">
    <citation type="submission" date="2020-07" db="EMBL/GenBank/DDBJ databases">
        <authorList>
            <person name="Feng X."/>
        </authorList>
    </citation>
    <scope>NUCLEOTIDE SEQUENCE [LARGE SCALE GENOMIC DNA]</scope>
    <source>
        <strain evidence="2 3">JCM14086</strain>
    </source>
</reference>
<dbReference type="AlphaFoldDB" id="A0A7X1AX55"/>
<proteinExistence type="predicted"/>
<feature type="transmembrane region" description="Helical" evidence="1">
    <location>
        <begin position="33"/>
        <end position="54"/>
    </location>
</feature>
<name>A0A7X1AX55_9BACT</name>
<protein>
    <submittedName>
        <fullName evidence="2">Uncharacterized protein</fullName>
    </submittedName>
</protein>
<keyword evidence="1" id="KW-0472">Membrane</keyword>
<organism evidence="2 3">
    <name type="scientific">Puniceicoccus vermicola</name>
    <dbReference type="NCBI Taxonomy" id="388746"/>
    <lineage>
        <taxon>Bacteria</taxon>
        <taxon>Pseudomonadati</taxon>
        <taxon>Verrucomicrobiota</taxon>
        <taxon>Opitutia</taxon>
        <taxon>Puniceicoccales</taxon>
        <taxon>Puniceicoccaceae</taxon>
        <taxon>Puniceicoccus</taxon>
    </lineage>
</organism>
<evidence type="ECO:0000313" key="3">
    <source>
        <dbReference type="Proteomes" id="UP000525652"/>
    </source>
</evidence>
<feature type="transmembrane region" description="Helical" evidence="1">
    <location>
        <begin position="7"/>
        <end position="27"/>
    </location>
</feature>
<comment type="caution">
    <text evidence="2">The sequence shown here is derived from an EMBL/GenBank/DDBJ whole genome shotgun (WGS) entry which is preliminary data.</text>
</comment>
<sequence>MKIKGILQIVAALAVLGILYFLIPWSIGFGGFFGWIVLLAGIPPILAVALFLLVGGVTSCRR</sequence>
<accession>A0A7X1AX55</accession>
<dbReference type="Proteomes" id="UP000525652">
    <property type="component" value="Unassembled WGS sequence"/>
</dbReference>
<gene>
    <name evidence="2" type="ORF">H5P30_02490</name>
</gene>
<dbReference type="EMBL" id="JACHVA010000032">
    <property type="protein sequence ID" value="MBC2600643.1"/>
    <property type="molecule type" value="Genomic_DNA"/>
</dbReference>
<evidence type="ECO:0000256" key="1">
    <source>
        <dbReference type="SAM" id="Phobius"/>
    </source>
</evidence>
<keyword evidence="1" id="KW-0812">Transmembrane</keyword>
<keyword evidence="1" id="KW-1133">Transmembrane helix</keyword>
<keyword evidence="3" id="KW-1185">Reference proteome</keyword>